<evidence type="ECO:0000256" key="6">
    <source>
        <dbReference type="PIRSR" id="PIRSR604254-1"/>
    </source>
</evidence>
<feature type="transmembrane region" description="Helical" evidence="7">
    <location>
        <begin position="173"/>
        <end position="194"/>
    </location>
</feature>
<dbReference type="PANTHER" id="PTHR20855:SF129">
    <property type="entry name" value="HEMOLYSIN-3 HOMOLOG"/>
    <property type="match status" value="1"/>
</dbReference>
<dbReference type="GO" id="GO:0046872">
    <property type="term" value="F:metal ion binding"/>
    <property type="evidence" value="ECO:0007669"/>
    <property type="project" value="UniProtKB-KW"/>
</dbReference>
<keyword evidence="3 7" id="KW-0812">Transmembrane</keyword>
<dbReference type="NCBIfam" id="TIGR01065">
    <property type="entry name" value="hlyIII"/>
    <property type="match status" value="1"/>
</dbReference>
<keyword evidence="6" id="KW-0479">Metal-binding</keyword>
<feature type="transmembrane region" description="Helical" evidence="7">
    <location>
        <begin position="21"/>
        <end position="44"/>
    </location>
</feature>
<keyword evidence="4 7" id="KW-1133">Transmembrane helix</keyword>
<comment type="similarity">
    <text evidence="2">Belongs to the UPF0073 (Hly-III) family.</text>
</comment>
<feature type="transmembrane region" description="Helical" evidence="7">
    <location>
        <begin position="201"/>
        <end position="222"/>
    </location>
</feature>
<sequence>MKEVDFLEKIKFSKKYMILNEVLNAVTHGIGAGLSIAGLVILLVKGARLDSTVHVVSYAIYGSTLVLLFLASTLFHSLIFTRAKKVFQVFDHSSIFLLIAGSYTPFCLLSIKGWLGWLLFVLIWVMAISGVVYKSLTLHKQETVKNVSTVIYIIMGWLCITAAKPLYDSLGPTGISLLVAGGVSYTLGAAFYSLKNVRFMHVVWHLFVMLGAGFMFFSILLYT</sequence>
<feature type="binding site" evidence="6">
    <location>
        <position position="76"/>
    </location>
    <ligand>
        <name>Zn(2+)</name>
        <dbReference type="ChEBI" id="CHEBI:29105"/>
    </ligand>
</feature>
<evidence type="ECO:0000256" key="5">
    <source>
        <dbReference type="ARBA" id="ARBA00023136"/>
    </source>
</evidence>
<evidence type="ECO:0000313" key="9">
    <source>
        <dbReference type="Proteomes" id="UP000249828"/>
    </source>
</evidence>
<dbReference type="GO" id="GO:0016020">
    <property type="term" value="C:membrane"/>
    <property type="evidence" value="ECO:0007669"/>
    <property type="project" value="InterPro"/>
</dbReference>
<dbReference type="OrthoDB" id="9813689at2"/>
<comment type="caution">
    <text evidence="8">The sequence shown here is derived from an EMBL/GenBank/DDBJ whole genome shotgun (WGS) entry which is preliminary data.</text>
</comment>
<name>A0A2W4BSK6_9ENTE</name>
<dbReference type="Proteomes" id="UP000249828">
    <property type="component" value="Unassembled WGS sequence"/>
</dbReference>
<comment type="subcellular location">
    <subcellularLocation>
        <location evidence="1">Endomembrane system</location>
        <topology evidence="1">Multi-pass membrane protein</topology>
    </subcellularLocation>
</comment>
<dbReference type="EMBL" id="PIEU01000035">
    <property type="protein sequence ID" value="PZL76179.1"/>
    <property type="molecule type" value="Genomic_DNA"/>
</dbReference>
<organism evidence="8 9">
    <name type="scientific">Enterococcus plantarum</name>
    <dbReference type="NCBI Taxonomy" id="1077675"/>
    <lineage>
        <taxon>Bacteria</taxon>
        <taxon>Bacillati</taxon>
        <taxon>Bacillota</taxon>
        <taxon>Bacilli</taxon>
        <taxon>Lactobacillales</taxon>
        <taxon>Enterococcaceae</taxon>
        <taxon>Enterococcus</taxon>
    </lineage>
</organism>
<evidence type="ECO:0000256" key="7">
    <source>
        <dbReference type="SAM" id="Phobius"/>
    </source>
</evidence>
<evidence type="ECO:0000256" key="1">
    <source>
        <dbReference type="ARBA" id="ARBA00004127"/>
    </source>
</evidence>
<evidence type="ECO:0000256" key="4">
    <source>
        <dbReference type="ARBA" id="ARBA00022989"/>
    </source>
</evidence>
<keyword evidence="9" id="KW-1185">Reference proteome</keyword>
<keyword evidence="6" id="KW-0862">Zinc</keyword>
<feature type="transmembrane region" description="Helical" evidence="7">
    <location>
        <begin position="117"/>
        <end position="137"/>
    </location>
</feature>
<dbReference type="InterPro" id="IPR005744">
    <property type="entry name" value="Hy-lIII"/>
</dbReference>
<reference evidence="8 9" key="1">
    <citation type="submission" date="2017-11" db="EMBL/GenBank/DDBJ databases">
        <title>Draft genome sequence of Enterococcus plantarum TRW2 strain isolated from lettuce.</title>
        <authorList>
            <person name="Kim E.B."/>
            <person name="Marco M.L."/>
            <person name="Williams T.R."/>
            <person name="You I.H."/>
        </authorList>
    </citation>
    <scope>NUCLEOTIDE SEQUENCE [LARGE SCALE GENOMIC DNA]</scope>
    <source>
        <strain evidence="8 9">TRW2</strain>
    </source>
</reference>
<keyword evidence="5 7" id="KW-0472">Membrane</keyword>
<feature type="transmembrane region" description="Helical" evidence="7">
    <location>
        <begin position="56"/>
        <end position="81"/>
    </location>
</feature>
<dbReference type="PANTHER" id="PTHR20855">
    <property type="entry name" value="ADIPOR/PROGESTIN RECEPTOR-RELATED"/>
    <property type="match status" value="1"/>
</dbReference>
<feature type="transmembrane region" description="Helical" evidence="7">
    <location>
        <begin position="149"/>
        <end position="167"/>
    </location>
</feature>
<protein>
    <submittedName>
        <fullName evidence="8">Hemolysin III</fullName>
    </submittedName>
</protein>
<evidence type="ECO:0000256" key="2">
    <source>
        <dbReference type="ARBA" id="ARBA00008488"/>
    </source>
</evidence>
<dbReference type="GO" id="GO:0012505">
    <property type="term" value="C:endomembrane system"/>
    <property type="evidence" value="ECO:0007669"/>
    <property type="project" value="UniProtKB-SubCell"/>
</dbReference>
<dbReference type="GO" id="GO:0140911">
    <property type="term" value="F:pore-forming activity"/>
    <property type="evidence" value="ECO:0007669"/>
    <property type="project" value="InterPro"/>
</dbReference>
<evidence type="ECO:0000256" key="3">
    <source>
        <dbReference type="ARBA" id="ARBA00022692"/>
    </source>
</evidence>
<feature type="transmembrane region" description="Helical" evidence="7">
    <location>
        <begin position="93"/>
        <end position="111"/>
    </location>
</feature>
<evidence type="ECO:0000313" key="8">
    <source>
        <dbReference type="EMBL" id="PZL76179.1"/>
    </source>
</evidence>
<dbReference type="InterPro" id="IPR004254">
    <property type="entry name" value="AdipoR/HlyIII-related"/>
</dbReference>
<dbReference type="STRING" id="1077675.BCR22_01120"/>
<proteinExistence type="inferred from homology"/>
<feature type="binding site" evidence="6">
    <location>
        <position position="205"/>
    </location>
    <ligand>
        <name>Zn(2+)</name>
        <dbReference type="ChEBI" id="CHEBI:29105"/>
    </ligand>
</feature>
<feature type="binding site" evidence="6">
    <location>
        <position position="201"/>
    </location>
    <ligand>
        <name>Zn(2+)</name>
        <dbReference type="ChEBI" id="CHEBI:29105"/>
    </ligand>
</feature>
<gene>
    <name evidence="8" type="ORF">CI088_03310</name>
</gene>
<dbReference type="Pfam" id="PF03006">
    <property type="entry name" value="HlyIII"/>
    <property type="match status" value="1"/>
</dbReference>
<accession>A0A2W4BSK6</accession>
<dbReference type="AlphaFoldDB" id="A0A2W4BSK6"/>